<dbReference type="InterPro" id="IPR036645">
    <property type="entry name" value="Elafin-like_sf"/>
</dbReference>
<comment type="function">
    <text evidence="30">Has growth inhibitory activity.</text>
</comment>
<keyword evidence="22" id="KW-0333">Golgi apparatus</keyword>
<dbReference type="GO" id="GO:1990904">
    <property type="term" value="C:ribonucleoprotein complex"/>
    <property type="evidence" value="ECO:0007669"/>
    <property type="project" value="UniProtKB-ARBA"/>
</dbReference>
<dbReference type="SFLD" id="SFLDG00002">
    <property type="entry name" value="C1.7:_P-type_atpase_like"/>
    <property type="match status" value="1"/>
</dbReference>
<feature type="compositionally biased region" description="Basic and acidic residues" evidence="35">
    <location>
        <begin position="295"/>
        <end position="316"/>
    </location>
</feature>
<dbReference type="InterPro" id="IPR036412">
    <property type="entry name" value="HAD-like_sf"/>
</dbReference>
<keyword evidence="8" id="KW-0964">Secreted</keyword>
<dbReference type="FunFam" id="4.10.75.10:FF:000003">
    <property type="entry name" value="WAP four-disulfide core domain protein 1"/>
    <property type="match status" value="1"/>
</dbReference>
<keyword evidence="16 34" id="KW-0106">Calcium</keyword>
<keyword evidence="10 34" id="KW-0109">Calcium transport</keyword>
<dbReference type="FunFam" id="3.40.50.1000:FF:000001">
    <property type="entry name" value="Phospholipid-transporting ATPase IC"/>
    <property type="match status" value="1"/>
</dbReference>
<dbReference type="InterPro" id="IPR008197">
    <property type="entry name" value="WAP_dom"/>
</dbReference>
<evidence type="ECO:0000256" key="35">
    <source>
        <dbReference type="SAM" id="MobiDB-lite"/>
    </source>
</evidence>
<dbReference type="Pfam" id="PF13246">
    <property type="entry name" value="Cation_ATPase"/>
    <property type="match status" value="1"/>
</dbReference>
<protein>
    <recommendedName>
        <fullName evidence="34">Calcium-transporting ATPase</fullName>
        <ecNumber evidence="34">7.2.2.10</ecNumber>
    </recommendedName>
</protein>
<dbReference type="SFLD" id="SFLDF00027">
    <property type="entry name" value="p-type_atpase"/>
    <property type="match status" value="1"/>
</dbReference>
<keyword evidence="17 34" id="KW-0067">ATP-binding</keyword>
<evidence type="ECO:0000256" key="23">
    <source>
        <dbReference type="ARBA" id="ARBA00023065"/>
    </source>
</evidence>
<dbReference type="PROSITE" id="PS51390">
    <property type="entry name" value="WAP"/>
    <property type="match status" value="1"/>
</dbReference>
<feature type="compositionally biased region" description="Basic and acidic residues" evidence="35">
    <location>
        <begin position="276"/>
        <end position="288"/>
    </location>
</feature>
<dbReference type="EC" id="7.2.2.10" evidence="34"/>
<keyword evidence="20" id="KW-1278">Translocase</keyword>
<dbReference type="Gene3D" id="4.10.75.10">
    <property type="entry name" value="Elafin-like"/>
    <property type="match status" value="1"/>
</dbReference>
<dbReference type="InterPro" id="IPR004014">
    <property type="entry name" value="ATPase_P-typ_cation-transptr_N"/>
</dbReference>
<evidence type="ECO:0000256" key="28">
    <source>
        <dbReference type="ARBA" id="ARBA00047330"/>
    </source>
</evidence>
<dbReference type="GO" id="GO:0003723">
    <property type="term" value="F:RNA binding"/>
    <property type="evidence" value="ECO:0007669"/>
    <property type="project" value="UniProtKB-UniRule"/>
</dbReference>
<feature type="transmembrane region" description="Helical" evidence="34">
    <location>
        <begin position="1572"/>
        <end position="1597"/>
    </location>
</feature>
<feature type="region of interest" description="Disordered" evidence="35">
    <location>
        <begin position="479"/>
        <end position="516"/>
    </location>
</feature>
<dbReference type="Gene3D" id="3.40.1110.10">
    <property type="entry name" value="Calcium-transporting ATPase, cytoplasmic domain N"/>
    <property type="match status" value="1"/>
</dbReference>
<feature type="transmembrane region" description="Helical" evidence="34">
    <location>
        <begin position="1647"/>
        <end position="1664"/>
    </location>
</feature>
<dbReference type="GO" id="GO:0031090">
    <property type="term" value="C:organelle membrane"/>
    <property type="evidence" value="ECO:0007669"/>
    <property type="project" value="UniProtKB-ARBA"/>
</dbReference>
<evidence type="ECO:0000256" key="3">
    <source>
        <dbReference type="ARBA" id="ARBA00004554"/>
    </source>
</evidence>
<keyword evidence="13" id="KW-0479">Metal-binding</keyword>
<keyword evidence="25" id="KW-1015">Disulfide bond</keyword>
<evidence type="ECO:0000256" key="27">
    <source>
        <dbReference type="ARBA" id="ARBA00047282"/>
    </source>
</evidence>
<evidence type="ECO:0000256" key="31">
    <source>
        <dbReference type="ARBA" id="ARBA00062927"/>
    </source>
</evidence>
<evidence type="ECO:0000256" key="13">
    <source>
        <dbReference type="ARBA" id="ARBA00022723"/>
    </source>
</evidence>
<dbReference type="SMART" id="SM00217">
    <property type="entry name" value="WAP"/>
    <property type="match status" value="1"/>
</dbReference>
<keyword evidence="6 34" id="KW-0813">Transport</keyword>
<comment type="subunit">
    <text evidence="31">Component of the U11/U12 snRNPs that are part of the U12-type spliceosome.</text>
</comment>
<dbReference type="SUPFAM" id="SSF57256">
    <property type="entry name" value="Elafin-like"/>
    <property type="match status" value="1"/>
</dbReference>
<dbReference type="CDD" id="cd12237">
    <property type="entry name" value="RRM_snRNP35"/>
    <property type="match status" value="1"/>
</dbReference>
<keyword evidence="19" id="KW-0722">Serine protease inhibitor</keyword>
<feature type="transmembrane region" description="Helical" evidence="34">
    <location>
        <begin position="1095"/>
        <end position="1124"/>
    </location>
</feature>
<evidence type="ECO:0000256" key="18">
    <source>
        <dbReference type="ARBA" id="ARBA00022842"/>
    </source>
</evidence>
<dbReference type="InterPro" id="IPR034146">
    <property type="entry name" value="snRNP35_RRM"/>
</dbReference>
<evidence type="ECO:0000256" key="24">
    <source>
        <dbReference type="ARBA" id="ARBA00023136"/>
    </source>
</evidence>
<dbReference type="GO" id="GO:0005388">
    <property type="term" value="F:P-type calcium transporter activity"/>
    <property type="evidence" value="ECO:0007669"/>
    <property type="project" value="UniProtKB-EC"/>
</dbReference>
<evidence type="ECO:0000256" key="11">
    <source>
        <dbReference type="ARBA" id="ARBA00022690"/>
    </source>
</evidence>
<feature type="region of interest" description="Disordered" evidence="35">
    <location>
        <begin position="560"/>
        <end position="583"/>
    </location>
</feature>
<keyword evidence="15 34" id="KW-0547">Nucleotide-binding</keyword>
<dbReference type="PANTHER" id="PTHR42861">
    <property type="entry name" value="CALCIUM-TRANSPORTING ATPASE"/>
    <property type="match status" value="1"/>
</dbReference>
<dbReference type="PRINTS" id="PR00119">
    <property type="entry name" value="CATATPASE"/>
</dbReference>
<evidence type="ECO:0000256" key="16">
    <source>
        <dbReference type="ARBA" id="ARBA00022837"/>
    </source>
</evidence>
<evidence type="ECO:0000256" key="21">
    <source>
        <dbReference type="ARBA" id="ARBA00022989"/>
    </source>
</evidence>
<keyword evidence="11" id="KW-0646">Protease inhibitor</keyword>
<keyword evidence="18" id="KW-0460">Magnesium</keyword>
<dbReference type="InterPro" id="IPR001757">
    <property type="entry name" value="P_typ_ATPase"/>
</dbReference>
<feature type="transmembrane region" description="Helical" evidence="34">
    <location>
        <begin position="1676"/>
        <end position="1694"/>
    </location>
</feature>
<sequence>MESSVLDPSTLGQGPGCNFCFSNLDQVPLRLWSCFLICKAYRDADGLVIDQHEIFVDYELERTLRGWIPRRLGGGLGGKKESGQLRFGGRDRPFRKPINLPANMSDWVPIAKEYDPLKAGSIDGTDEDPHDRAVWRAMLARYVPNKGVIGDPLLTLFVARLNLQTKEEKLKEVFSRYGDIRRLRLVRDLVTGFSKGYAFIEYKEERALLKAYRDADGLVIDQHEIFVDYELERTLRGWIPRRLGGGLGGKKESGQLRFGGRDRPFRKPINLPAVKNEPHREGKRERRERSRSRDRHWDPRPRERDHDRGREKRWQEREMARVWPENDWEREREFREDRAKGRDKRDRTSKCLVATQSLLEKSGTAFSRFDSDCGLMWRRESYGRARRLALRSSTPKSSFWSGQSPAVLRAAPASSPAQPSPARGSNSVLVREEWQAPPGHVSAGAPSSLCPAIRAELSNLQPPSSPELQGGLKITQGPAIAQGAGAGPHPGQRPSSPLTPFTSSPGPAEVTRAEENPATSLRMSCWGRKALWALGFLLLLGTSSAQDTWEALLPSRLVEKSRAEEGTATGPRQPRADRCPPPPQTLPPGACQATRCHADSECPRHRRCCYNGCAYACLEAVPPPPDWLVQPKPRWLGGNGWLLDGPEEVLQAEACSTTEDGAEPLLCPSGYECHILRPGDPAQGIPNHGQCVKQRRQAEGRILRQKLHKQYPGPFHFPYLCPHLWGTVPHSSSQITQFEGAVSFWDPSSYRWGRGQGLRPAPRRAVEQPGHTFTMGRRLKFLQKLAFLGQDHRYKALERDEVETLIDDQYELKAIEREKSVTALPPREACKCSKGDLARAFHVDLDSGLSEMAVAQRRLVHGWNEFVTDNAEPIWKKYLDQFRNPLILLLLGSAVVSVLTKEYEDAISIALAVLIVVTVGFIQEYRSEKSLEELTKLVPPECNCLRDGKLQHMLARDLVPGDIVFLSIGDRIPADIRLTEVTDLLVDESSFTGEVEPCSKTDSPLAASGDLSTLSNVVFMGTLVQCGKGQGVVIGTGEQSQFGEVFKMMQAEETPKTPLQKSMDKLGKQLTIFSFGIIGLLMLVGWMQGKPLLSMFTIGVSLAVAAIPEGLPIVVMVTLVLGVLRMAKKRVIVKKLPIVETLGCCNVICSDKTGTLTANEMTATQLVTSDGFHAEISGVGYSGEGAVCLLPSKEVIQGFSNVSVGKLVEAGCIANNAVIRKNTVMGQPTEGALMVLAMKMNLGDAKDSYTRRKEIPFSSEQKWMAVRCSPKNEDREDIFFMKGAFEEVIRHCSMYNNGGIPLPLTPQQKSCWLQEEKKMGSLGLRVLALASGPELGRLTFLGLVGIIDPPRAGVKEAVQVLSESGVSVKMVTGDALETAWAIGRNIGLCNEKLRAMSGEEVEGMEQDALAARVRQVSIFFRTSPKHKVKIIKALQESGAIVAMTGDGVNDSVALKSADIGIAMGQTGTDVSKEAANMILVDDDFSTIMSAVEEGKGIFYNIKNFVRFQLSTSIAALSLITLSTVCNLPSPLNAMQILWVNIIMDGPPAQSLGVEPVDRDALRRPPRSMGDSILNRALILKVLMSAAVIIGGTLFIFWREIPENGTSTPRTTTMAFTCFVFFDLFNALSCRSQTKLIFEIGFFRNRMFLFSVLGSLLGQLAVIYAPPLQKVFQTENLRALDLLLLAGLASSVFVLSELLKLCDKFCSGARATQMLPEAV</sequence>
<dbReference type="GO" id="GO:0005524">
    <property type="term" value="F:ATP binding"/>
    <property type="evidence" value="ECO:0007669"/>
    <property type="project" value="UniProtKB-KW"/>
</dbReference>
<dbReference type="InterPro" id="IPR008250">
    <property type="entry name" value="ATPase_P-typ_transduc_dom_A_sf"/>
</dbReference>
<dbReference type="GO" id="GO:0005576">
    <property type="term" value="C:extracellular region"/>
    <property type="evidence" value="ECO:0007669"/>
    <property type="project" value="UniProtKB-SubCell"/>
</dbReference>
<evidence type="ECO:0000256" key="30">
    <source>
        <dbReference type="ARBA" id="ARBA00056452"/>
    </source>
</evidence>
<comment type="caution">
    <text evidence="34">Lacks conserved residue(s) required for the propagation of feature annotation.</text>
</comment>
<evidence type="ECO:0000256" key="29">
    <source>
        <dbReference type="ARBA" id="ARBA00054616"/>
    </source>
</evidence>
<evidence type="ECO:0000256" key="1">
    <source>
        <dbReference type="ARBA" id="ARBA00004123"/>
    </source>
</evidence>
<keyword evidence="12 34" id="KW-0812">Transmembrane</keyword>
<keyword evidence="21 34" id="KW-1133">Transmembrane helix</keyword>
<comment type="catalytic activity">
    <reaction evidence="28">
        <text>Mn(2+)(in) + ATP + H2O = Mn(2+)(out) + ADP + phosphate + H(+)</text>
        <dbReference type="Rhea" id="RHEA:66820"/>
        <dbReference type="ChEBI" id="CHEBI:15377"/>
        <dbReference type="ChEBI" id="CHEBI:15378"/>
        <dbReference type="ChEBI" id="CHEBI:29035"/>
        <dbReference type="ChEBI" id="CHEBI:30616"/>
        <dbReference type="ChEBI" id="CHEBI:43474"/>
        <dbReference type="ChEBI" id="CHEBI:456216"/>
    </reaction>
    <physiologicalReaction direction="left-to-right" evidence="28">
        <dbReference type="Rhea" id="RHEA:66821"/>
    </physiologicalReaction>
</comment>
<feature type="compositionally biased region" description="Low complexity" evidence="35">
    <location>
        <begin position="479"/>
        <end position="507"/>
    </location>
</feature>
<dbReference type="PRINTS" id="PR00120">
    <property type="entry name" value="HATPASE"/>
</dbReference>
<reference evidence="38" key="1">
    <citation type="submission" date="2020-03" db="EMBL/GenBank/DDBJ databases">
        <title>Studies in the Genomics of Life Span.</title>
        <authorList>
            <person name="Glass D."/>
        </authorList>
    </citation>
    <scope>NUCLEOTIDE SEQUENCE</scope>
    <source>
        <strain evidence="38">LTLLF</strain>
        <tissue evidence="38">Muscle</tissue>
    </source>
</reference>
<evidence type="ECO:0000313" key="39">
    <source>
        <dbReference type="Proteomes" id="UP000710432"/>
    </source>
</evidence>
<comment type="function">
    <text evidence="29">ATP-driven pump that supplies the Golgi apparatus with Ca(2+) and Mn(2+) ions, both essential cofactors for processing and trafficking of newly synthesized proteins in the secretory pathway. Within a catalytic cycle, acquires Ca(2+) or Mn(2+) ions on the cytoplasmic side of the membrane and delivers them to the lumenal side. The transfer of ions across the membrane is coupled to ATP hydrolysis and is associated with a transient phosphorylation that shifts the pump conformation from inward-facing to outward-facing state. Induces Ca(2+) influx independently of its ATP-driven pump function. At the basolateral membrane of mammary epithelial cells, interacts with Ca(2+) channel ORAI1 and mediates Ca(2+) entry independently of the Ca(2+) content of endoplasmic reticulum or Golgi stores. May facilitate transepithelial transport of large quantities of Ca(2+) for milk secretion via activation of Ca(2+) influx channels at the plasma membrane and active Ca(2+) transport at the Golgi apparatus.</text>
</comment>
<accession>A0A8J6FXT6</accession>
<gene>
    <name evidence="38" type="ORF">LTLLF_107730</name>
</gene>
<keyword evidence="23 34" id="KW-0406">Ion transport</keyword>
<evidence type="ECO:0000256" key="33">
    <source>
        <dbReference type="PROSITE-ProRule" id="PRU00176"/>
    </source>
</evidence>
<dbReference type="GO" id="GO:0004867">
    <property type="term" value="F:serine-type endopeptidase inhibitor activity"/>
    <property type="evidence" value="ECO:0007669"/>
    <property type="project" value="UniProtKB-KW"/>
</dbReference>
<dbReference type="InterPro" id="IPR006068">
    <property type="entry name" value="ATPase_P-typ_cation-transptr_C"/>
</dbReference>
<feature type="compositionally biased region" description="Basic and acidic residues" evidence="35">
    <location>
        <begin position="249"/>
        <end position="265"/>
    </location>
</feature>
<evidence type="ECO:0000259" key="37">
    <source>
        <dbReference type="PROSITE" id="PS51390"/>
    </source>
</evidence>
<dbReference type="InterPro" id="IPR018303">
    <property type="entry name" value="ATPase_P-typ_P_site"/>
</dbReference>
<proteinExistence type="inferred from homology"/>
<dbReference type="SMART" id="SM00360">
    <property type="entry name" value="RRM"/>
    <property type="match status" value="1"/>
</dbReference>
<dbReference type="PROSITE" id="PS50102">
    <property type="entry name" value="RRM"/>
    <property type="match status" value="1"/>
</dbReference>
<keyword evidence="26" id="KW-0539">Nucleus</keyword>
<dbReference type="Gene3D" id="1.20.1110.10">
    <property type="entry name" value="Calcium-transporting ATPase, transmembrane domain"/>
    <property type="match status" value="1"/>
</dbReference>
<dbReference type="SFLD" id="SFLDS00003">
    <property type="entry name" value="Haloacid_Dehalogenase"/>
    <property type="match status" value="1"/>
</dbReference>
<evidence type="ECO:0000256" key="9">
    <source>
        <dbReference type="ARBA" id="ARBA00022553"/>
    </source>
</evidence>
<dbReference type="FunFam" id="2.70.150.10:FF:000008">
    <property type="entry name" value="Calcium-transporting ATPase"/>
    <property type="match status" value="1"/>
</dbReference>
<dbReference type="FunFam" id="3.40.50.1000:FF:000028">
    <property type="entry name" value="Calcium-transporting P-type ATPase, putative"/>
    <property type="match status" value="1"/>
</dbReference>
<dbReference type="InterPro" id="IPR000504">
    <property type="entry name" value="RRM_dom"/>
</dbReference>
<evidence type="ECO:0000256" key="26">
    <source>
        <dbReference type="ARBA" id="ARBA00023242"/>
    </source>
</evidence>
<evidence type="ECO:0000256" key="14">
    <source>
        <dbReference type="ARBA" id="ARBA00022729"/>
    </source>
</evidence>
<dbReference type="Proteomes" id="UP000710432">
    <property type="component" value="Unassembled WGS sequence"/>
</dbReference>
<evidence type="ECO:0000256" key="15">
    <source>
        <dbReference type="ARBA" id="ARBA00022741"/>
    </source>
</evidence>
<dbReference type="SUPFAM" id="SSF56784">
    <property type="entry name" value="HAD-like"/>
    <property type="match status" value="1"/>
</dbReference>
<keyword evidence="9" id="KW-0597">Phosphoprotein</keyword>
<evidence type="ECO:0000259" key="36">
    <source>
        <dbReference type="PROSITE" id="PS50102"/>
    </source>
</evidence>
<feature type="region of interest" description="Disordered" evidence="35">
    <location>
        <begin position="249"/>
        <end position="316"/>
    </location>
</feature>
<dbReference type="PROSITE" id="PS00154">
    <property type="entry name" value="ATPASE_E1_E2"/>
    <property type="match status" value="1"/>
</dbReference>
<dbReference type="Gene3D" id="2.70.150.10">
    <property type="entry name" value="Calcium-transporting ATPase, cytoplasmic transduction domain A"/>
    <property type="match status" value="1"/>
</dbReference>
<dbReference type="CDD" id="cd00199">
    <property type="entry name" value="WAP"/>
    <property type="match status" value="1"/>
</dbReference>
<evidence type="ECO:0000256" key="34">
    <source>
        <dbReference type="RuleBase" id="RU361146"/>
    </source>
</evidence>
<dbReference type="InterPro" id="IPR059000">
    <property type="entry name" value="ATPase_P-type_domA"/>
</dbReference>
<dbReference type="InterPro" id="IPR006413">
    <property type="entry name" value="P-type_ATPase_IIA_PMR1"/>
</dbReference>
<dbReference type="InterPro" id="IPR023299">
    <property type="entry name" value="ATPase_P-typ_cyto_dom_N"/>
</dbReference>
<dbReference type="Pfam" id="PF00122">
    <property type="entry name" value="E1-E2_ATPase"/>
    <property type="match status" value="1"/>
</dbReference>
<comment type="subunit">
    <text evidence="32">Interacts (via N-terminus) with ORAI1 (via N- and C-termini); this interaction regulates Ca(2+) influx at the plasma membrane.</text>
</comment>
<dbReference type="NCBIfam" id="TIGR01522">
    <property type="entry name" value="ATPase-IIA2_Ca"/>
    <property type="match status" value="1"/>
</dbReference>
<comment type="catalytic activity">
    <reaction evidence="27">
        <text>Ca(2+)(in) + ATP + H2O = Ca(2+)(out) + ADP + phosphate + H(+)</text>
        <dbReference type="Rhea" id="RHEA:18105"/>
        <dbReference type="ChEBI" id="CHEBI:15377"/>
        <dbReference type="ChEBI" id="CHEBI:15378"/>
        <dbReference type="ChEBI" id="CHEBI:29108"/>
        <dbReference type="ChEBI" id="CHEBI:30616"/>
        <dbReference type="ChEBI" id="CHEBI:43474"/>
        <dbReference type="ChEBI" id="CHEBI:456216"/>
        <dbReference type="EC" id="7.2.2.10"/>
    </reaction>
    <physiologicalReaction direction="left-to-right" evidence="27">
        <dbReference type="Rhea" id="RHEA:18106"/>
    </physiologicalReaction>
</comment>
<evidence type="ECO:0000256" key="32">
    <source>
        <dbReference type="ARBA" id="ARBA00062966"/>
    </source>
</evidence>
<evidence type="ECO:0000313" key="38">
    <source>
        <dbReference type="EMBL" id="KAH0500599.1"/>
    </source>
</evidence>
<evidence type="ECO:0000256" key="4">
    <source>
        <dbReference type="ARBA" id="ARBA00004613"/>
    </source>
</evidence>
<feature type="transmembrane region" description="Helical" evidence="34">
    <location>
        <begin position="1070"/>
        <end position="1089"/>
    </location>
</feature>
<keyword evidence="7" id="KW-1003">Cell membrane</keyword>
<comment type="similarity">
    <text evidence="5 34">Belongs to the cation transport ATPase (P-type) (TC 3.A.3) family. Type IIA subfamily.</text>
</comment>
<dbReference type="InterPro" id="IPR035979">
    <property type="entry name" value="RBD_domain_sf"/>
</dbReference>
<evidence type="ECO:0000256" key="17">
    <source>
        <dbReference type="ARBA" id="ARBA00022840"/>
    </source>
</evidence>
<feature type="domain" description="RRM" evidence="36">
    <location>
        <begin position="154"/>
        <end position="232"/>
    </location>
</feature>
<dbReference type="InterPro" id="IPR012677">
    <property type="entry name" value="Nucleotide-bd_a/b_plait_sf"/>
</dbReference>
<dbReference type="GO" id="GO:0046872">
    <property type="term" value="F:metal ion binding"/>
    <property type="evidence" value="ECO:0007669"/>
    <property type="project" value="UniProtKB-KW"/>
</dbReference>
<feature type="transmembrane region" description="Helical" evidence="34">
    <location>
        <begin position="1609"/>
        <end position="1627"/>
    </location>
</feature>
<dbReference type="Pfam" id="PF00076">
    <property type="entry name" value="RRM_1"/>
    <property type="match status" value="1"/>
</dbReference>
<dbReference type="GO" id="GO:0005634">
    <property type="term" value="C:nucleus"/>
    <property type="evidence" value="ECO:0007669"/>
    <property type="project" value="UniProtKB-SubCell"/>
</dbReference>
<dbReference type="GO" id="GO:0016323">
    <property type="term" value="C:basolateral plasma membrane"/>
    <property type="evidence" value="ECO:0007669"/>
    <property type="project" value="UniProtKB-SubCell"/>
</dbReference>
<dbReference type="SUPFAM" id="SSF81665">
    <property type="entry name" value="Calcium ATPase, transmembrane domain M"/>
    <property type="match status" value="1"/>
</dbReference>
<organism evidence="38 39">
    <name type="scientific">Microtus ochrogaster</name>
    <name type="common">Prairie vole</name>
    <dbReference type="NCBI Taxonomy" id="79684"/>
    <lineage>
        <taxon>Eukaryota</taxon>
        <taxon>Metazoa</taxon>
        <taxon>Chordata</taxon>
        <taxon>Craniata</taxon>
        <taxon>Vertebrata</taxon>
        <taxon>Euteleostomi</taxon>
        <taxon>Mammalia</taxon>
        <taxon>Eutheria</taxon>
        <taxon>Euarchontoglires</taxon>
        <taxon>Glires</taxon>
        <taxon>Rodentia</taxon>
        <taxon>Myomorpha</taxon>
        <taxon>Muroidea</taxon>
        <taxon>Cricetidae</taxon>
        <taxon>Arvicolinae</taxon>
        <taxon>Microtus</taxon>
    </lineage>
</organism>
<evidence type="ECO:0000256" key="22">
    <source>
        <dbReference type="ARBA" id="ARBA00023034"/>
    </source>
</evidence>
<evidence type="ECO:0000256" key="6">
    <source>
        <dbReference type="ARBA" id="ARBA00022448"/>
    </source>
</evidence>
<evidence type="ECO:0000256" key="7">
    <source>
        <dbReference type="ARBA" id="ARBA00022475"/>
    </source>
</evidence>
<comment type="function">
    <text evidence="34">Catalyzes the hydrolysis of ATP coupled with the transport of calcium.</text>
</comment>
<feature type="transmembrane region" description="Helical" evidence="34">
    <location>
        <begin position="906"/>
        <end position="922"/>
    </location>
</feature>
<evidence type="ECO:0000256" key="25">
    <source>
        <dbReference type="ARBA" id="ARBA00023157"/>
    </source>
</evidence>
<name>A0A8J6FXT6_MICOH</name>
<evidence type="ECO:0000256" key="5">
    <source>
        <dbReference type="ARBA" id="ARBA00005675"/>
    </source>
</evidence>
<dbReference type="GO" id="GO:0016887">
    <property type="term" value="F:ATP hydrolysis activity"/>
    <property type="evidence" value="ECO:0007669"/>
    <property type="project" value="InterPro"/>
</dbReference>
<evidence type="ECO:0000256" key="2">
    <source>
        <dbReference type="ARBA" id="ARBA00004166"/>
    </source>
</evidence>
<dbReference type="InterPro" id="IPR023214">
    <property type="entry name" value="HAD_sf"/>
</dbReference>
<keyword evidence="33" id="KW-0694">RNA-binding</keyword>
<dbReference type="CDD" id="cd02085">
    <property type="entry name" value="P-type_ATPase_SPCA"/>
    <property type="match status" value="1"/>
</dbReference>
<evidence type="ECO:0000256" key="19">
    <source>
        <dbReference type="ARBA" id="ARBA00022900"/>
    </source>
</evidence>
<dbReference type="GO" id="GO:0005794">
    <property type="term" value="C:Golgi apparatus"/>
    <property type="evidence" value="ECO:0007669"/>
    <property type="project" value="UniProtKB-SubCell"/>
</dbReference>
<dbReference type="Pfam" id="PF00690">
    <property type="entry name" value="Cation_ATPase_N"/>
    <property type="match status" value="1"/>
</dbReference>
<feature type="domain" description="WAP" evidence="37">
    <location>
        <begin position="572"/>
        <end position="621"/>
    </location>
</feature>
<dbReference type="SUPFAM" id="SSF54928">
    <property type="entry name" value="RNA-binding domain, RBD"/>
    <property type="match status" value="1"/>
</dbReference>
<dbReference type="Gene3D" id="3.30.70.330">
    <property type="match status" value="1"/>
</dbReference>
<evidence type="ECO:0000256" key="10">
    <source>
        <dbReference type="ARBA" id="ARBA00022568"/>
    </source>
</evidence>
<keyword evidence="14" id="KW-0732">Signal</keyword>
<dbReference type="InterPro" id="IPR023298">
    <property type="entry name" value="ATPase_P-typ_TM_dom_sf"/>
</dbReference>
<dbReference type="NCBIfam" id="TIGR01494">
    <property type="entry name" value="ATPase_P-type"/>
    <property type="match status" value="2"/>
</dbReference>
<comment type="subcellular location">
    <subcellularLocation>
        <location evidence="3">Basolateral cell membrane</location>
        <topology evidence="3">Multi-pass membrane protein</topology>
    </subcellularLocation>
    <subcellularLocation>
        <location evidence="2">Golgi apparatus</location>
        <location evidence="2">trans-Golgi network membrane</location>
        <topology evidence="2">Multi-pass membrane protein</topology>
    </subcellularLocation>
    <subcellularLocation>
        <location evidence="34">Membrane</location>
        <topology evidence="34">Multi-pass membrane protein</topology>
    </subcellularLocation>
    <subcellularLocation>
        <location evidence="1">Nucleus</location>
    </subcellularLocation>
    <subcellularLocation>
        <location evidence="4">Secreted</location>
    </subcellularLocation>
</comment>
<evidence type="ECO:0000256" key="8">
    <source>
        <dbReference type="ARBA" id="ARBA00022525"/>
    </source>
</evidence>
<dbReference type="EMBL" id="JAATJU010027300">
    <property type="protein sequence ID" value="KAH0500599.1"/>
    <property type="molecule type" value="Genomic_DNA"/>
</dbReference>
<dbReference type="FunFam" id="3.40.1110.10:FF:000006">
    <property type="entry name" value="Calcium-transporting ATPase"/>
    <property type="match status" value="1"/>
</dbReference>
<dbReference type="InterPro" id="IPR044492">
    <property type="entry name" value="P_typ_ATPase_HD_dom"/>
</dbReference>
<dbReference type="SUPFAM" id="SSF81653">
    <property type="entry name" value="Calcium ATPase, transduction domain A"/>
    <property type="match status" value="1"/>
</dbReference>
<dbReference type="Pfam" id="PF00095">
    <property type="entry name" value="WAP"/>
    <property type="match status" value="1"/>
</dbReference>
<dbReference type="SMART" id="SM00831">
    <property type="entry name" value="Cation_ATPase_N"/>
    <property type="match status" value="1"/>
</dbReference>
<comment type="caution">
    <text evidence="38">The sequence shown here is derived from an EMBL/GenBank/DDBJ whole genome shotgun (WGS) entry which is preliminary data.</text>
</comment>
<dbReference type="Gene3D" id="3.40.50.1000">
    <property type="entry name" value="HAD superfamily/HAD-like"/>
    <property type="match status" value="1"/>
</dbReference>
<keyword evidence="24 34" id="KW-0472">Membrane</keyword>
<evidence type="ECO:0000256" key="12">
    <source>
        <dbReference type="ARBA" id="ARBA00022692"/>
    </source>
</evidence>
<dbReference type="FunFam" id="3.30.70.330:FF:000132">
    <property type="entry name" value="Small nuclear ribonucleoprotein U11/U12 subunit 35"/>
    <property type="match status" value="1"/>
</dbReference>
<evidence type="ECO:0000256" key="20">
    <source>
        <dbReference type="ARBA" id="ARBA00022967"/>
    </source>
</evidence>
<dbReference type="Pfam" id="PF00689">
    <property type="entry name" value="Cation_ATPase_C"/>
    <property type="match status" value="1"/>
</dbReference>